<dbReference type="InterPro" id="IPR015421">
    <property type="entry name" value="PyrdxlP-dep_Trfase_major"/>
</dbReference>
<dbReference type="Gene3D" id="3.90.1150.10">
    <property type="entry name" value="Aspartate Aminotransferase, domain 1"/>
    <property type="match status" value="1"/>
</dbReference>
<gene>
    <name evidence="3" type="ORF">J7I42_23575</name>
</gene>
<feature type="domain" description="Aminotransferase class V" evidence="2">
    <location>
        <begin position="72"/>
        <end position="389"/>
    </location>
</feature>
<dbReference type="Pfam" id="PF00266">
    <property type="entry name" value="Aminotran_5"/>
    <property type="match status" value="1"/>
</dbReference>
<accession>A0ABS3Z0T6</accession>
<dbReference type="InterPro" id="IPR000192">
    <property type="entry name" value="Aminotrans_V_dom"/>
</dbReference>
<dbReference type="GO" id="GO:0008483">
    <property type="term" value="F:transaminase activity"/>
    <property type="evidence" value="ECO:0007669"/>
    <property type="project" value="UniProtKB-KW"/>
</dbReference>
<evidence type="ECO:0000256" key="1">
    <source>
        <dbReference type="ARBA" id="ARBA00022898"/>
    </source>
</evidence>
<keyword evidence="3" id="KW-0032">Aminotransferase</keyword>
<sequence length="442" mass="50421">MSQFNRRSFLQTCKKLAAGTALSAITRPVWSRDLHQALAAASHKTPEQLASDEDFWHYIQQSYTVNPALINLNNGGVAPSPIPVQEAMKRNFDQVNEAPSYYMWRVMDQGREPLRRNLAQLAGCDPEEIAIQRNASEALETVIFGLPLKAGDEVVLSKQDYPNMINAWKQREQRDGIKLIWVDLQLPSENTDQLVKAYTDAFTSKTKVVHITHVINWNGQIIPVRKIADAAYLRHIEVVVDGAHSFAHFQFNVSDLGADYFGASLHKWLSACIGVGILYVKKERIKDLYPLFAAPDATADDIRKFENLGTRPFFIEQSVGKAIEFYDMIGAQRKEQRLFYLKNYWMHKVKDIPNIEFGTSMKPGFGCAIGLVHYNVPDCHPGDLDIYLWNKYRIHSTNVNHENIRGVRITPNVYTTTKQLDVLVEGINDFVRNWKKIKEAKK</sequence>
<dbReference type="PROSITE" id="PS51318">
    <property type="entry name" value="TAT"/>
    <property type="match status" value="1"/>
</dbReference>
<name>A0ABS3Z0T6_9BACT</name>
<dbReference type="PANTHER" id="PTHR43092:SF6">
    <property type="entry name" value="BLR1280 PROTEIN"/>
    <property type="match status" value="1"/>
</dbReference>
<evidence type="ECO:0000313" key="4">
    <source>
        <dbReference type="Proteomes" id="UP000677244"/>
    </source>
</evidence>
<evidence type="ECO:0000313" key="3">
    <source>
        <dbReference type="EMBL" id="MBO9203290.1"/>
    </source>
</evidence>
<comment type="caution">
    <text evidence="3">The sequence shown here is derived from an EMBL/GenBank/DDBJ whole genome shotgun (WGS) entry which is preliminary data.</text>
</comment>
<protein>
    <submittedName>
        <fullName evidence="3">Aminotransferase class V-fold PLP-dependent enzyme</fullName>
    </submittedName>
</protein>
<proteinExistence type="predicted"/>
<keyword evidence="1" id="KW-0663">Pyridoxal phosphate</keyword>
<reference evidence="3 4" key="1">
    <citation type="submission" date="2021-03" db="EMBL/GenBank/DDBJ databases">
        <title>Assistant Professor.</title>
        <authorList>
            <person name="Huq M.A."/>
        </authorList>
    </citation>
    <scope>NUCLEOTIDE SEQUENCE [LARGE SCALE GENOMIC DNA]</scope>
    <source>
        <strain evidence="3 4">MAH-29</strain>
    </source>
</reference>
<dbReference type="Proteomes" id="UP000677244">
    <property type="component" value="Unassembled WGS sequence"/>
</dbReference>
<evidence type="ECO:0000259" key="2">
    <source>
        <dbReference type="Pfam" id="PF00266"/>
    </source>
</evidence>
<dbReference type="InterPro" id="IPR006311">
    <property type="entry name" value="TAT_signal"/>
</dbReference>
<dbReference type="EMBL" id="JAGHKO010000006">
    <property type="protein sequence ID" value="MBO9203290.1"/>
    <property type="molecule type" value="Genomic_DNA"/>
</dbReference>
<dbReference type="RefSeq" id="WP_209141346.1">
    <property type="nucleotide sequence ID" value="NZ_JAGHKO010000006.1"/>
</dbReference>
<dbReference type="SUPFAM" id="SSF53383">
    <property type="entry name" value="PLP-dependent transferases"/>
    <property type="match status" value="1"/>
</dbReference>
<organism evidence="3 4">
    <name type="scientific">Niastella soli</name>
    <dbReference type="NCBI Taxonomy" id="2821487"/>
    <lineage>
        <taxon>Bacteria</taxon>
        <taxon>Pseudomonadati</taxon>
        <taxon>Bacteroidota</taxon>
        <taxon>Chitinophagia</taxon>
        <taxon>Chitinophagales</taxon>
        <taxon>Chitinophagaceae</taxon>
        <taxon>Niastella</taxon>
    </lineage>
</organism>
<dbReference type="InterPro" id="IPR015424">
    <property type="entry name" value="PyrdxlP-dep_Trfase"/>
</dbReference>
<keyword evidence="4" id="KW-1185">Reference proteome</keyword>
<dbReference type="PANTHER" id="PTHR43092">
    <property type="entry name" value="L-CYSTEINE DESULFHYDRASE"/>
    <property type="match status" value="1"/>
</dbReference>
<dbReference type="Gene3D" id="3.40.640.10">
    <property type="entry name" value="Type I PLP-dependent aspartate aminotransferase-like (Major domain)"/>
    <property type="match status" value="1"/>
</dbReference>
<keyword evidence="3" id="KW-0808">Transferase</keyword>
<dbReference type="InterPro" id="IPR015422">
    <property type="entry name" value="PyrdxlP-dep_Trfase_small"/>
</dbReference>